<gene>
    <name evidence="4" type="ORF">H7F16_15820</name>
</gene>
<keyword evidence="5" id="KW-1185">Reference proteome</keyword>
<dbReference type="GO" id="GO:0043461">
    <property type="term" value="P:proton-transporting ATP synthase complex assembly"/>
    <property type="evidence" value="ECO:0007669"/>
    <property type="project" value="InterPro"/>
</dbReference>
<dbReference type="Proteomes" id="UP000555411">
    <property type="component" value="Unassembled WGS sequence"/>
</dbReference>
<dbReference type="Pfam" id="PF07542">
    <property type="entry name" value="ATP12"/>
    <property type="match status" value="1"/>
</dbReference>
<dbReference type="InterPro" id="IPR023335">
    <property type="entry name" value="ATP12_ortho_dom_sf"/>
</dbReference>
<comment type="similarity">
    <text evidence="1">Belongs to the ATP12 family.</text>
</comment>
<dbReference type="PANTHER" id="PTHR21013:SF10">
    <property type="entry name" value="ATP SYNTHASE MITOCHONDRIAL F1 COMPLEX ASSEMBLY FACTOR 2"/>
    <property type="match status" value="1"/>
</dbReference>
<dbReference type="RefSeq" id="WP_185798608.1">
    <property type="nucleotide sequence ID" value="NZ_JACLQD010000005.1"/>
</dbReference>
<reference evidence="4 5" key="1">
    <citation type="journal article" date="2017" name="Int. J. Syst. Evol. Microbiol.">
        <title>Gemmobacter straminiformis sp. nov., isolated from an artificial fountain.</title>
        <authorList>
            <person name="Kang J.Y."/>
            <person name="Kim M.J."/>
            <person name="Chun J."/>
            <person name="Son K.P."/>
            <person name="Jahng K.Y."/>
        </authorList>
    </citation>
    <scope>NUCLEOTIDE SEQUENCE [LARGE SCALE GENOMIC DNA]</scope>
    <source>
        <strain evidence="4 5">CAM-8</strain>
    </source>
</reference>
<protein>
    <submittedName>
        <fullName evidence="4">ATPase</fullName>
    </submittedName>
</protein>
<proteinExistence type="inferred from homology"/>
<dbReference type="EMBL" id="JACLQD010000005">
    <property type="protein sequence ID" value="MBC2836987.1"/>
    <property type="molecule type" value="Genomic_DNA"/>
</dbReference>
<organism evidence="4 5">
    <name type="scientific">Paragemmobacter straminiformis</name>
    <dbReference type="NCBI Taxonomy" id="2045119"/>
    <lineage>
        <taxon>Bacteria</taxon>
        <taxon>Pseudomonadati</taxon>
        <taxon>Pseudomonadota</taxon>
        <taxon>Alphaproteobacteria</taxon>
        <taxon>Rhodobacterales</taxon>
        <taxon>Paracoccaceae</taxon>
        <taxon>Paragemmobacter</taxon>
    </lineage>
</organism>
<comment type="caution">
    <text evidence="4">The sequence shown here is derived from an EMBL/GenBank/DDBJ whole genome shotgun (WGS) entry which is preliminary data.</text>
</comment>
<keyword evidence="2" id="KW-0809">Transit peptide</keyword>
<accession>A0A842ICB7</accession>
<dbReference type="SUPFAM" id="SSF160909">
    <property type="entry name" value="ATP12-like"/>
    <property type="match status" value="1"/>
</dbReference>
<keyword evidence="3" id="KW-0143">Chaperone</keyword>
<sequence length="235" mass="25250">MSAWKAKRFWKEAAVESVGPGYTVRLDGRPVKTPAKTPLVVPTLALAEAIAAEWDAQQGAVRPETMPFTRAANSALDKVTPQFDAVVDMLAAYGGTDLLCYRATGPEALVARQAAAWDPLLDWSATALGAPLRAVAGVMHIAQAPASLDALRQPVADMTPFQLAAFHDLVAISGSLVLALAVIRGRLPCEAAWELSRIDENWQIEQWGDDEEAALLTAVRHTDFLQAGRFYALCG</sequence>
<dbReference type="PANTHER" id="PTHR21013">
    <property type="entry name" value="ATP SYNTHASE MITOCHONDRIAL F1 COMPLEX ASSEMBLY FACTOR 2/ATP12 PROTEIN, MITOCHONDRIAL PRECURSOR"/>
    <property type="match status" value="1"/>
</dbReference>
<dbReference type="Gene3D" id="3.30.2180.10">
    <property type="entry name" value="ATP12-like"/>
    <property type="match status" value="1"/>
</dbReference>
<evidence type="ECO:0000313" key="5">
    <source>
        <dbReference type="Proteomes" id="UP000555411"/>
    </source>
</evidence>
<dbReference type="InterPro" id="IPR011419">
    <property type="entry name" value="ATP12_ATP_synth-F1-assembly"/>
</dbReference>
<evidence type="ECO:0000256" key="2">
    <source>
        <dbReference type="ARBA" id="ARBA00022946"/>
    </source>
</evidence>
<dbReference type="AlphaFoldDB" id="A0A842ICB7"/>
<dbReference type="Gene3D" id="1.10.3580.10">
    <property type="entry name" value="ATP12 ATPase"/>
    <property type="match status" value="1"/>
</dbReference>
<dbReference type="InterPro" id="IPR042272">
    <property type="entry name" value="ATP12_ATP_synth-F1-assembly_N"/>
</dbReference>
<name>A0A842ICB7_9RHOB</name>
<evidence type="ECO:0000313" key="4">
    <source>
        <dbReference type="EMBL" id="MBC2836987.1"/>
    </source>
</evidence>
<evidence type="ECO:0000256" key="3">
    <source>
        <dbReference type="ARBA" id="ARBA00023186"/>
    </source>
</evidence>
<evidence type="ECO:0000256" key="1">
    <source>
        <dbReference type="ARBA" id="ARBA00008231"/>
    </source>
</evidence>